<dbReference type="Proteomes" id="UP000324326">
    <property type="component" value="Unassembled WGS sequence"/>
</dbReference>
<gene>
    <name evidence="1" type="ORF">DX927_13890</name>
</gene>
<sequence length="91" mass="10811">MDKHLRKFVTWTRMKMNRRLKKGMKMFFSPCLSDSRMILQKAFDLKSVEKPRYKAFLQRDPSHESFLPPLTSVFHAGLSAESLIFRIEMKS</sequence>
<organism evidence="1 2">
    <name type="scientific">Bacillus swezeyi</name>
    <dbReference type="NCBI Taxonomy" id="1925020"/>
    <lineage>
        <taxon>Bacteria</taxon>
        <taxon>Bacillati</taxon>
        <taxon>Bacillota</taxon>
        <taxon>Bacilli</taxon>
        <taxon>Bacillales</taxon>
        <taxon>Bacillaceae</taxon>
        <taxon>Bacillus</taxon>
    </lineage>
</organism>
<reference evidence="1 2" key="1">
    <citation type="submission" date="2018-08" db="EMBL/GenBank/DDBJ databases">
        <title>Bacillus phenotypic plasticity.</title>
        <authorList>
            <person name="Hurtado E."/>
        </authorList>
    </citation>
    <scope>NUCLEOTIDE SEQUENCE [LARGE SCALE GENOMIC DNA]</scope>
    <source>
        <strain evidence="1 2">427</strain>
    </source>
</reference>
<name>A0A5M8RT48_9BACI</name>
<evidence type="ECO:0000313" key="1">
    <source>
        <dbReference type="EMBL" id="KAA6451805.1"/>
    </source>
</evidence>
<comment type="caution">
    <text evidence="1">The sequence shown here is derived from an EMBL/GenBank/DDBJ whole genome shotgun (WGS) entry which is preliminary data.</text>
</comment>
<protein>
    <submittedName>
        <fullName evidence="1">Uncharacterized protein</fullName>
    </submittedName>
</protein>
<accession>A0A5M8RT48</accession>
<proteinExistence type="predicted"/>
<dbReference type="EMBL" id="QSND01000002">
    <property type="protein sequence ID" value="KAA6451805.1"/>
    <property type="molecule type" value="Genomic_DNA"/>
</dbReference>
<evidence type="ECO:0000313" key="2">
    <source>
        <dbReference type="Proteomes" id="UP000324326"/>
    </source>
</evidence>
<dbReference type="AlphaFoldDB" id="A0A5M8RT48"/>